<name>A0ABS4IKS4_9BACI</name>
<accession>A0ABS4IKS4</accession>
<protein>
    <recommendedName>
        <fullName evidence="3">YopX protein domain-containing protein</fullName>
    </recommendedName>
</protein>
<organism evidence="1 2">
    <name type="scientific">Virgibacillus natechei</name>
    <dbReference type="NCBI Taxonomy" id="1216297"/>
    <lineage>
        <taxon>Bacteria</taxon>
        <taxon>Bacillati</taxon>
        <taxon>Bacillota</taxon>
        <taxon>Bacilli</taxon>
        <taxon>Bacillales</taxon>
        <taxon>Bacillaceae</taxon>
        <taxon>Virgibacillus</taxon>
    </lineage>
</organism>
<gene>
    <name evidence="1" type="ORF">J2Z83_003714</name>
</gene>
<dbReference type="EMBL" id="JAGGKX010000029">
    <property type="protein sequence ID" value="MBP1971563.1"/>
    <property type="molecule type" value="Genomic_DNA"/>
</dbReference>
<reference evidence="1 2" key="1">
    <citation type="submission" date="2021-03" db="EMBL/GenBank/DDBJ databases">
        <title>Genomic Encyclopedia of Type Strains, Phase IV (KMG-IV): sequencing the most valuable type-strain genomes for metagenomic binning, comparative biology and taxonomic classification.</title>
        <authorList>
            <person name="Goeker M."/>
        </authorList>
    </citation>
    <scope>NUCLEOTIDE SEQUENCE [LARGE SCALE GENOMIC DNA]</scope>
    <source>
        <strain evidence="1 2">DSM 25609</strain>
    </source>
</reference>
<dbReference type="Proteomes" id="UP001519345">
    <property type="component" value="Unassembled WGS sequence"/>
</dbReference>
<proteinExistence type="predicted"/>
<dbReference type="RefSeq" id="WP_209464594.1">
    <property type="nucleotide sequence ID" value="NZ_CP110224.1"/>
</dbReference>
<comment type="caution">
    <text evidence="1">The sequence shown here is derived from an EMBL/GenBank/DDBJ whole genome shotgun (WGS) entry which is preliminary data.</text>
</comment>
<sequence>MTNFKNVGTWWNDKDIDLVEIDGTVYALHGWNGEKFNNCWICTGEYNMVASEEEFEIEPIYSDDEDMDIIGYEVA</sequence>
<keyword evidence="2" id="KW-1185">Reference proteome</keyword>
<evidence type="ECO:0008006" key="3">
    <source>
        <dbReference type="Google" id="ProtNLM"/>
    </source>
</evidence>
<evidence type="ECO:0000313" key="2">
    <source>
        <dbReference type="Proteomes" id="UP001519345"/>
    </source>
</evidence>
<evidence type="ECO:0000313" key="1">
    <source>
        <dbReference type="EMBL" id="MBP1971563.1"/>
    </source>
</evidence>